<dbReference type="RefSeq" id="WP_094097486.1">
    <property type="nucleotide sequence ID" value="NZ_CP021361.1"/>
</dbReference>
<evidence type="ECO:0000259" key="1">
    <source>
        <dbReference type="Pfam" id="PF01610"/>
    </source>
</evidence>
<dbReference type="NCBIfam" id="NF033550">
    <property type="entry name" value="transpos_ISL3"/>
    <property type="match status" value="1"/>
</dbReference>
<keyword evidence="5" id="KW-1185">Reference proteome</keyword>
<dbReference type="PANTHER" id="PTHR33498">
    <property type="entry name" value="TRANSPOSASE FOR INSERTION SEQUENCE ELEMENT IS1557"/>
    <property type="match status" value="1"/>
</dbReference>
<dbReference type="InterPro" id="IPR029261">
    <property type="entry name" value="Transposase_Znf"/>
</dbReference>
<dbReference type="InterPro" id="IPR002560">
    <property type="entry name" value="Transposase_DDE"/>
</dbReference>
<feature type="domain" description="Transposase IS204/IS1001/IS1096/IS1165 helix-turn-helix" evidence="2">
    <location>
        <begin position="92"/>
        <end position="141"/>
    </location>
</feature>
<dbReference type="KEGG" id="acin:CBP34_04975"/>
<dbReference type="PANTHER" id="PTHR33498:SF1">
    <property type="entry name" value="TRANSPOSASE FOR INSERTION SEQUENCE ELEMENT IS1557"/>
    <property type="match status" value="1"/>
</dbReference>
<dbReference type="AlphaFoldDB" id="A0A240U1B8"/>
<organism evidence="4 5">
    <name type="scientific">Acidovorax carolinensis</name>
    <dbReference type="NCBI Taxonomy" id="553814"/>
    <lineage>
        <taxon>Bacteria</taxon>
        <taxon>Pseudomonadati</taxon>
        <taxon>Pseudomonadota</taxon>
        <taxon>Betaproteobacteria</taxon>
        <taxon>Burkholderiales</taxon>
        <taxon>Comamonadaceae</taxon>
        <taxon>Acidovorax</taxon>
    </lineage>
</organism>
<gene>
    <name evidence="4" type="ORF">CBP34_04975</name>
</gene>
<dbReference type="Pfam" id="PF14690">
    <property type="entry name" value="Zn_ribbon_ISL3"/>
    <property type="match status" value="1"/>
</dbReference>
<proteinExistence type="predicted"/>
<feature type="domain" description="Transposase IS204/IS1001/IS1096/IS1165 zinc-finger" evidence="3">
    <location>
        <begin position="41"/>
        <end position="85"/>
    </location>
</feature>
<accession>A0A240U1B8</accession>
<dbReference type="Proteomes" id="UP000194432">
    <property type="component" value="Chromosome 1"/>
</dbReference>
<protein>
    <submittedName>
        <fullName evidence="4">ISL3 family transposase</fullName>
    </submittedName>
</protein>
<evidence type="ECO:0000259" key="2">
    <source>
        <dbReference type="Pfam" id="PF13542"/>
    </source>
</evidence>
<dbReference type="Pfam" id="PF01610">
    <property type="entry name" value="DDE_Tnp_ISL3"/>
    <property type="match status" value="1"/>
</dbReference>
<name>A0A240U1B8_9BURK</name>
<dbReference type="InterPro" id="IPR047951">
    <property type="entry name" value="Transpos_ISL3"/>
</dbReference>
<dbReference type="EMBL" id="CP021361">
    <property type="protein sequence ID" value="ART51150.1"/>
    <property type="molecule type" value="Genomic_DNA"/>
</dbReference>
<sequence length="413" mass="46408">MQEALFCQALGLAAPWAVERVALDVERSRIDLYVVWQSGNAACPVCAAADQKLHDHRQRSWRHLDFFQFEAYVHCALPRVSCSVCGCTTQLSVPWAREGSRFTLMFEALALTLAREMPVAACARILRCADNALWRQIDAHVSLARAKESYAGVAVIGIDETSCAKGHSYITLVHDLERARLIYATPGKDASTVQRFTEDFKSHQGRPEAIQVVCMDMSKAFIAGAGQHLPQAAIAFDGFHVVQMANRAVDAVRREEARGERWLKKTRWCWLKDKAKWTDKEQAKMDWLPHTRLKTARAWRMKEALRDVYRNSDADAASSAQALKKWLRWAQRSRLRPFTDLAKTIQQHWAGILKAFDASHLHTGYVEAVNSLLQAAKAKARGYGTTDHFIAMAFLIAGKLTHLPGSPLQKARA</sequence>
<evidence type="ECO:0000313" key="5">
    <source>
        <dbReference type="Proteomes" id="UP000194432"/>
    </source>
</evidence>
<reference evidence="4 5" key="1">
    <citation type="submission" date="2017-05" db="EMBL/GenBank/DDBJ databases">
        <title>Polyphasic characterization of four soil-derived phenanthrene-degrading Acidovorax strains and proposal of Acidovorax phenanthrenivorans sp. nov.</title>
        <authorList>
            <person name="Singleton D.R."/>
            <person name="Lee J."/>
            <person name="Dickey A.N."/>
            <person name="Stroud A."/>
            <person name="Scholl E.H."/>
            <person name="Wright F.A."/>
            <person name="Aitken M.D."/>
        </authorList>
    </citation>
    <scope>NUCLEOTIDE SEQUENCE [LARGE SCALE GENOMIC DNA]</scope>
    <source>
        <strain evidence="4">NA3</strain>
    </source>
</reference>
<dbReference type="Pfam" id="PF13542">
    <property type="entry name" value="HTH_Tnp_ISL3"/>
    <property type="match status" value="1"/>
</dbReference>
<dbReference type="InterPro" id="IPR032877">
    <property type="entry name" value="Transposase_HTH"/>
</dbReference>
<evidence type="ECO:0000259" key="3">
    <source>
        <dbReference type="Pfam" id="PF14690"/>
    </source>
</evidence>
<feature type="domain" description="Transposase IS204/IS1001/IS1096/IS1165 DDE" evidence="1">
    <location>
        <begin position="156"/>
        <end position="392"/>
    </location>
</feature>
<evidence type="ECO:0000313" key="4">
    <source>
        <dbReference type="EMBL" id="ART51150.1"/>
    </source>
</evidence>